<keyword evidence="2" id="KW-1185">Reference proteome</keyword>
<sequence>MVVGEKRDNQSALYLAQFIWSWQQAHYSRSERQLQPQKRAYDMYVQIVIVLYLSSQLNDKIAPCHNCLIKKVLTL</sequence>
<proteinExistence type="predicted"/>
<accession>A0ACC0VK09</accession>
<evidence type="ECO:0000313" key="2">
    <source>
        <dbReference type="Proteomes" id="UP001163321"/>
    </source>
</evidence>
<organism evidence="1 2">
    <name type="scientific">Peronosclerospora sorghi</name>
    <dbReference type="NCBI Taxonomy" id="230839"/>
    <lineage>
        <taxon>Eukaryota</taxon>
        <taxon>Sar</taxon>
        <taxon>Stramenopiles</taxon>
        <taxon>Oomycota</taxon>
        <taxon>Peronosporomycetes</taxon>
        <taxon>Peronosporales</taxon>
        <taxon>Peronosporaceae</taxon>
        <taxon>Peronosclerospora</taxon>
    </lineage>
</organism>
<protein>
    <submittedName>
        <fullName evidence="1">Uncharacterized protein</fullName>
    </submittedName>
</protein>
<reference evidence="1 2" key="1">
    <citation type="journal article" date="2022" name="bioRxiv">
        <title>The genome of the oomycete Peronosclerospora sorghi, a cosmopolitan pathogen of maize and sorghum, is inflated with dispersed pseudogenes.</title>
        <authorList>
            <person name="Fletcher K."/>
            <person name="Martin F."/>
            <person name="Isakeit T."/>
            <person name="Cavanaugh K."/>
            <person name="Magill C."/>
            <person name="Michelmore R."/>
        </authorList>
    </citation>
    <scope>NUCLEOTIDE SEQUENCE [LARGE SCALE GENOMIC DNA]</scope>
    <source>
        <strain evidence="1">P6</strain>
    </source>
</reference>
<comment type="caution">
    <text evidence="1">The sequence shown here is derived from an EMBL/GenBank/DDBJ whole genome shotgun (WGS) entry which is preliminary data.</text>
</comment>
<gene>
    <name evidence="1" type="ORF">PsorP6_003029</name>
</gene>
<dbReference type="EMBL" id="CM047587">
    <property type="protein sequence ID" value="KAI9906802.1"/>
    <property type="molecule type" value="Genomic_DNA"/>
</dbReference>
<evidence type="ECO:0000313" key="1">
    <source>
        <dbReference type="EMBL" id="KAI9906802.1"/>
    </source>
</evidence>
<dbReference type="Proteomes" id="UP001163321">
    <property type="component" value="Chromosome 8"/>
</dbReference>
<name>A0ACC0VK09_9STRA</name>